<dbReference type="Pfam" id="PF14244">
    <property type="entry name" value="Retrotran_gag_3"/>
    <property type="match status" value="1"/>
</dbReference>
<evidence type="ECO:0000313" key="16">
    <source>
        <dbReference type="Proteomes" id="UP001054252"/>
    </source>
</evidence>
<comment type="similarity">
    <text evidence="2">Belongs to the RLP family.</text>
</comment>
<accession>A0AAV5HXQ9</accession>
<evidence type="ECO:0000256" key="12">
    <source>
        <dbReference type="SAM" id="Phobius"/>
    </source>
</evidence>
<feature type="domain" description="Retrotransposon Copia-like N-terminal" evidence="14">
    <location>
        <begin position="91"/>
        <end position="138"/>
    </location>
</feature>
<dbReference type="InterPro" id="IPR051502">
    <property type="entry name" value="RLP_Defense_Trigger"/>
</dbReference>
<dbReference type="InterPro" id="IPR032675">
    <property type="entry name" value="LRR_dom_sf"/>
</dbReference>
<dbReference type="PANTHER" id="PTHR48062:SF51">
    <property type="entry name" value="LRR RECEPTOR-LIKE SERINE_THREONINE-PROTEIN KINASE ERL1"/>
    <property type="match status" value="1"/>
</dbReference>
<dbReference type="Pfam" id="PF02966">
    <property type="entry name" value="DIM1"/>
    <property type="match status" value="1"/>
</dbReference>
<dbReference type="AlphaFoldDB" id="A0AAV5HXQ9"/>
<dbReference type="PANTHER" id="PTHR48062">
    <property type="entry name" value="RECEPTOR-LIKE PROTEIN 14"/>
    <property type="match status" value="1"/>
</dbReference>
<organism evidence="15 16">
    <name type="scientific">Rubroshorea leprosula</name>
    <dbReference type="NCBI Taxonomy" id="152421"/>
    <lineage>
        <taxon>Eukaryota</taxon>
        <taxon>Viridiplantae</taxon>
        <taxon>Streptophyta</taxon>
        <taxon>Embryophyta</taxon>
        <taxon>Tracheophyta</taxon>
        <taxon>Spermatophyta</taxon>
        <taxon>Magnoliopsida</taxon>
        <taxon>eudicotyledons</taxon>
        <taxon>Gunneridae</taxon>
        <taxon>Pentapetalae</taxon>
        <taxon>rosids</taxon>
        <taxon>malvids</taxon>
        <taxon>Malvales</taxon>
        <taxon>Dipterocarpaceae</taxon>
        <taxon>Rubroshorea</taxon>
    </lineage>
</organism>
<evidence type="ECO:0000256" key="4">
    <source>
        <dbReference type="ARBA" id="ARBA00022614"/>
    </source>
</evidence>
<dbReference type="FunFam" id="3.80.10.10:FF:000095">
    <property type="entry name" value="LRR receptor-like serine/threonine-protein kinase GSO1"/>
    <property type="match status" value="1"/>
</dbReference>
<dbReference type="SMART" id="SM00365">
    <property type="entry name" value="LRR_SD22"/>
    <property type="match status" value="4"/>
</dbReference>
<reference evidence="15 16" key="1">
    <citation type="journal article" date="2021" name="Commun. Biol.">
        <title>The genome of Shorea leprosula (Dipterocarpaceae) highlights the ecological relevance of drought in aseasonal tropical rainforests.</title>
        <authorList>
            <person name="Ng K.K.S."/>
            <person name="Kobayashi M.J."/>
            <person name="Fawcett J.A."/>
            <person name="Hatakeyama M."/>
            <person name="Paape T."/>
            <person name="Ng C.H."/>
            <person name="Ang C.C."/>
            <person name="Tnah L.H."/>
            <person name="Lee C.T."/>
            <person name="Nishiyama T."/>
            <person name="Sese J."/>
            <person name="O'Brien M.J."/>
            <person name="Copetti D."/>
            <person name="Mohd Noor M.I."/>
            <person name="Ong R.C."/>
            <person name="Putra M."/>
            <person name="Sireger I.Z."/>
            <person name="Indrioko S."/>
            <person name="Kosugi Y."/>
            <person name="Izuno A."/>
            <person name="Isagi Y."/>
            <person name="Lee S.L."/>
            <person name="Shimizu K.K."/>
        </authorList>
    </citation>
    <scope>NUCLEOTIDE SEQUENCE [LARGE SCALE GENOMIC DNA]</scope>
    <source>
        <strain evidence="15">214</strain>
    </source>
</reference>
<keyword evidence="8 12" id="KW-1133">Transmembrane helix</keyword>
<comment type="caution">
    <text evidence="15">The sequence shown here is derived from an EMBL/GenBank/DDBJ whole genome shotgun (WGS) entry which is preliminary data.</text>
</comment>
<evidence type="ECO:0000256" key="5">
    <source>
        <dbReference type="ARBA" id="ARBA00022692"/>
    </source>
</evidence>
<evidence type="ECO:0000256" key="10">
    <source>
        <dbReference type="ARBA" id="ARBA00023170"/>
    </source>
</evidence>
<dbReference type="SUPFAM" id="SSF52058">
    <property type="entry name" value="L domain-like"/>
    <property type="match status" value="2"/>
</dbReference>
<keyword evidence="3" id="KW-1003">Cell membrane</keyword>
<evidence type="ECO:0000256" key="3">
    <source>
        <dbReference type="ARBA" id="ARBA00022475"/>
    </source>
</evidence>
<evidence type="ECO:0000256" key="8">
    <source>
        <dbReference type="ARBA" id="ARBA00022989"/>
    </source>
</evidence>
<dbReference type="FunFam" id="3.80.10.10:FF:000111">
    <property type="entry name" value="LRR receptor-like serine/threonine-protein kinase ERECTA"/>
    <property type="match status" value="1"/>
</dbReference>
<comment type="subcellular location">
    <subcellularLocation>
        <location evidence="1">Cell membrane</location>
        <topology evidence="1">Single-pass type I membrane protein</topology>
    </subcellularLocation>
</comment>
<evidence type="ECO:0000313" key="15">
    <source>
        <dbReference type="EMBL" id="GKU90871.1"/>
    </source>
</evidence>
<keyword evidence="7" id="KW-0677">Repeat</keyword>
<dbReference type="EMBL" id="BPVZ01000004">
    <property type="protein sequence ID" value="GKU90871.1"/>
    <property type="molecule type" value="Genomic_DNA"/>
</dbReference>
<evidence type="ECO:0000256" key="7">
    <source>
        <dbReference type="ARBA" id="ARBA00022737"/>
    </source>
</evidence>
<evidence type="ECO:0000259" key="14">
    <source>
        <dbReference type="Pfam" id="PF14244"/>
    </source>
</evidence>
<proteinExistence type="inferred from homology"/>
<dbReference type="Pfam" id="PF13855">
    <property type="entry name" value="LRR_8"/>
    <property type="match status" value="2"/>
</dbReference>
<evidence type="ECO:0000256" key="9">
    <source>
        <dbReference type="ARBA" id="ARBA00023136"/>
    </source>
</evidence>
<dbReference type="InterPro" id="IPR001611">
    <property type="entry name" value="Leu-rich_rpt"/>
</dbReference>
<keyword evidence="16" id="KW-1185">Reference proteome</keyword>
<keyword evidence="11" id="KW-0325">Glycoprotein</keyword>
<dbReference type="InterPro" id="IPR004123">
    <property type="entry name" value="Dim1"/>
</dbReference>
<dbReference type="Gene3D" id="3.80.10.10">
    <property type="entry name" value="Ribonuclease Inhibitor"/>
    <property type="match status" value="2"/>
</dbReference>
<evidence type="ECO:0000256" key="11">
    <source>
        <dbReference type="ARBA" id="ARBA00023180"/>
    </source>
</evidence>
<dbReference type="Pfam" id="PF03732">
    <property type="entry name" value="Retrotrans_gag"/>
    <property type="match status" value="1"/>
</dbReference>
<evidence type="ECO:0000256" key="6">
    <source>
        <dbReference type="ARBA" id="ARBA00022729"/>
    </source>
</evidence>
<dbReference type="PRINTS" id="PR00019">
    <property type="entry name" value="LEURICHRPT"/>
</dbReference>
<keyword evidence="4" id="KW-0433">Leucine-rich repeat</keyword>
<dbReference type="InterPro" id="IPR003591">
    <property type="entry name" value="Leu-rich_rpt_typical-subtyp"/>
</dbReference>
<keyword evidence="6" id="KW-0732">Signal</keyword>
<dbReference type="Pfam" id="PF00560">
    <property type="entry name" value="LRR_1"/>
    <property type="match status" value="4"/>
</dbReference>
<keyword evidence="5 12" id="KW-0812">Transmembrane</keyword>
<dbReference type="Gene3D" id="3.40.30.10">
    <property type="entry name" value="Glutaredoxin"/>
    <property type="match status" value="1"/>
</dbReference>
<feature type="transmembrane region" description="Helical" evidence="12">
    <location>
        <begin position="1080"/>
        <end position="1103"/>
    </location>
</feature>
<evidence type="ECO:0000256" key="2">
    <source>
        <dbReference type="ARBA" id="ARBA00009592"/>
    </source>
</evidence>
<dbReference type="GO" id="GO:0000398">
    <property type="term" value="P:mRNA splicing, via spliceosome"/>
    <property type="evidence" value="ECO:0007669"/>
    <property type="project" value="InterPro"/>
</dbReference>
<keyword evidence="10" id="KW-0675">Receptor</keyword>
<dbReference type="InterPro" id="IPR005162">
    <property type="entry name" value="Retrotrans_gag_dom"/>
</dbReference>
<keyword evidence="9 12" id="KW-0472">Membrane</keyword>
<gene>
    <name evidence="15" type="ORF">SLEP1_g4815</name>
</gene>
<dbReference type="GO" id="GO:0005886">
    <property type="term" value="C:plasma membrane"/>
    <property type="evidence" value="ECO:0007669"/>
    <property type="project" value="UniProtKB-SubCell"/>
</dbReference>
<protein>
    <submittedName>
        <fullName evidence="15">Uncharacterized protein</fullName>
    </submittedName>
</protein>
<name>A0AAV5HXQ9_9ROSI</name>
<evidence type="ECO:0000256" key="1">
    <source>
        <dbReference type="ARBA" id="ARBA00004251"/>
    </source>
</evidence>
<dbReference type="SMART" id="SM00369">
    <property type="entry name" value="LRR_TYP"/>
    <property type="match status" value="7"/>
</dbReference>
<dbReference type="Proteomes" id="UP001054252">
    <property type="component" value="Unassembled WGS sequence"/>
</dbReference>
<evidence type="ECO:0000259" key="13">
    <source>
        <dbReference type="Pfam" id="PF03732"/>
    </source>
</evidence>
<feature type="domain" description="Retrotransposon gag" evidence="13">
    <location>
        <begin position="168"/>
        <end position="264"/>
    </location>
</feature>
<dbReference type="InterPro" id="IPR029472">
    <property type="entry name" value="Copia-like_N"/>
</dbReference>
<dbReference type="GO" id="GO:0046540">
    <property type="term" value="C:U4/U6 x U5 tri-snRNP complex"/>
    <property type="evidence" value="ECO:0007669"/>
    <property type="project" value="InterPro"/>
</dbReference>
<sequence>MFFFRNKHIMVDLGTGNNKKINRALKDKQEFINIVETVHRGARKGHGLQAFAASIINEMAETPNTEAKPTGGAMTAEAKTGINVDSPYYLHPSDDPGRILVTTPLNGENYHTWRKAMQNALYAKNKMGFVDGTLKKPDAKSPEMLAWTKCNSMVVSWILNTLTKELYDSAAYADSAKEIWDDLKERFSQGNATRVHELKLELANLTQQTRSVAAYYTKMKPIWDELQAYDPIPTCSCGCTCGAAKDFTKSKEVEKVHQFLMGLNDNFSTMRSQILNMEPLPSLNKVYAMATKEERQQAVASARSPVIEATALAAKSHSNMRTNASGKPRCDHCKKVGHTKDKCFEIIGYPTSWKLGSIKSKGKNEQQRNQARDRNLVFAGNASQESQNEGSSDQSPIAGLTKEQYEQLLSLLNGNLTLSHTANLAVLIVFHNNGWCRGCLDDERRALEQVIESMGFGDEYPYPSKYSDDCCKWEEVECSLTSPHVVKIFYENIREDKELWFPDLSLFAQLKELQELHLTGNNIGGLINPEALCNLDYLQRLDLSSNSIEEDFVQPCWGNMPSLRTLDLSKNRFQGNLTSIFANLSKAEYIDISHNLFQGIVPLFVFANLSRLSHLDLSYNHHLEVESETPSWHSSFQIQHLFLAGCNLNNQTGRNIPSFLLNQNNLQTVDLSSNLLTGNFPSWMLHNVSSVLRLRGNCFLSQFPQDLQNIVSTLVELDISDNHFVGRLPLDTNMSLPKLYRFNASSNMFFGTIPSSLGELKNLEHLDLSNNLLSGAIPSGLTQNSPLWYLNLSNNSLIGEMLPKDCNMTQLRWLLLHNNQFNGNLPLCLLSSLSLMLLDIRKNLLSGTISGQPLVFKQLGAFLLGGNDFGGYIPRQLCTMQKLKFLDFSKNSFSGNVPSCLGNNLVWRKKFQAYSWVPIDFTTKGNSYSFQGIPLTLMTGIDFSDNQLGGEIPVEIGELSELHSLNLSHNLFISHIPTSFQNLSNLESLDLSHNRLTGPIPPQIVQIKYLETFSVAFNDLSGRIPFDQQLSTFSESSFMGNPRLCGEQIQKECSDNFHRGDGRRHDLNEKEEKRVLNEPLIFYSFVFVSYSIGFWSVIAPLFFSVNWQRKYYGTIDVWILYLFNK</sequence>